<organism evidence="2 3">
    <name type="scientific">Thalassotalea insulae</name>
    <dbReference type="NCBI Taxonomy" id="2056778"/>
    <lineage>
        <taxon>Bacteria</taxon>
        <taxon>Pseudomonadati</taxon>
        <taxon>Pseudomonadota</taxon>
        <taxon>Gammaproteobacteria</taxon>
        <taxon>Alteromonadales</taxon>
        <taxon>Colwelliaceae</taxon>
        <taxon>Thalassotalea</taxon>
    </lineage>
</organism>
<proteinExistence type="predicted"/>
<sequence length="60" mass="6520">MSRITNTIKSVAAAFIGVQSDKNRERDFTEGKFSHFVIIGLIGVILFIGVLVAIVSLVVQ</sequence>
<dbReference type="EMBL" id="BSST01000001">
    <property type="protein sequence ID" value="GLX78834.1"/>
    <property type="molecule type" value="Genomic_DNA"/>
</dbReference>
<evidence type="ECO:0000256" key="1">
    <source>
        <dbReference type="SAM" id="Phobius"/>
    </source>
</evidence>
<evidence type="ECO:0000313" key="2">
    <source>
        <dbReference type="EMBL" id="GLX78834.1"/>
    </source>
</evidence>
<keyword evidence="1" id="KW-0812">Transmembrane</keyword>
<comment type="caution">
    <text evidence="2">The sequence shown here is derived from an EMBL/GenBank/DDBJ whole genome shotgun (WGS) entry which is preliminary data.</text>
</comment>
<accession>A0ABQ6GUI6</accession>
<name>A0ABQ6GUI6_9GAMM</name>
<feature type="transmembrane region" description="Helical" evidence="1">
    <location>
        <begin position="33"/>
        <end position="59"/>
    </location>
</feature>
<dbReference type="Pfam" id="PF11174">
    <property type="entry name" value="DUF2970"/>
    <property type="match status" value="1"/>
</dbReference>
<dbReference type="RefSeq" id="WP_284244707.1">
    <property type="nucleotide sequence ID" value="NZ_BSST01000001.1"/>
</dbReference>
<reference evidence="2 3" key="1">
    <citation type="submission" date="2023-03" db="EMBL/GenBank/DDBJ databases">
        <title>Draft genome sequence of Thalassotalea insulae KCTC 62186T.</title>
        <authorList>
            <person name="Sawabe T."/>
        </authorList>
    </citation>
    <scope>NUCLEOTIDE SEQUENCE [LARGE SCALE GENOMIC DNA]</scope>
    <source>
        <strain evidence="2 3">KCTC 62186</strain>
    </source>
</reference>
<gene>
    <name evidence="2" type="ORF">tinsulaeT_21740</name>
</gene>
<dbReference type="Proteomes" id="UP001157186">
    <property type="component" value="Unassembled WGS sequence"/>
</dbReference>
<protein>
    <recommendedName>
        <fullName evidence="4">DUF2970 domain-containing protein</fullName>
    </recommendedName>
</protein>
<dbReference type="InterPro" id="IPR021344">
    <property type="entry name" value="DUF2970"/>
</dbReference>
<keyword evidence="1" id="KW-0472">Membrane</keyword>
<evidence type="ECO:0000313" key="3">
    <source>
        <dbReference type="Proteomes" id="UP001157186"/>
    </source>
</evidence>
<keyword evidence="3" id="KW-1185">Reference proteome</keyword>
<keyword evidence="1" id="KW-1133">Transmembrane helix</keyword>
<evidence type="ECO:0008006" key="4">
    <source>
        <dbReference type="Google" id="ProtNLM"/>
    </source>
</evidence>